<accession>A0A423SVM1</accession>
<keyword evidence="1" id="KW-0472">Membrane</keyword>
<dbReference type="Proteomes" id="UP000283509">
    <property type="component" value="Unassembled WGS sequence"/>
</dbReference>
<protein>
    <submittedName>
        <fullName evidence="2">Uncharacterized protein</fullName>
    </submittedName>
</protein>
<comment type="caution">
    <text evidence="2">The sequence shown here is derived from an EMBL/GenBank/DDBJ whole genome shotgun (WGS) entry which is preliminary data.</text>
</comment>
<organism evidence="2 3">
    <name type="scientific">Penaeus vannamei</name>
    <name type="common">Whiteleg shrimp</name>
    <name type="synonym">Litopenaeus vannamei</name>
    <dbReference type="NCBI Taxonomy" id="6689"/>
    <lineage>
        <taxon>Eukaryota</taxon>
        <taxon>Metazoa</taxon>
        <taxon>Ecdysozoa</taxon>
        <taxon>Arthropoda</taxon>
        <taxon>Crustacea</taxon>
        <taxon>Multicrustacea</taxon>
        <taxon>Malacostraca</taxon>
        <taxon>Eumalacostraca</taxon>
        <taxon>Eucarida</taxon>
        <taxon>Decapoda</taxon>
        <taxon>Dendrobranchiata</taxon>
        <taxon>Penaeoidea</taxon>
        <taxon>Penaeidae</taxon>
        <taxon>Penaeus</taxon>
    </lineage>
</organism>
<sequence>MGQGKVSSNHSKKTKNMEVFGYWKCVVVLVFAVVQIGEGSLQCNLTCPNQQLSCTTSASNKQFLLKGHSLHGQKVKLEPLLMDIPASLVELAVEGCAAVEVMPRAFEGHLLLQRLNFSNIEELTFQEDSLVFTGDLTLNIDQVSNLELRRRAITFNASRGVAEQRLQVTNTQLSSVAQEAITAPLTSNYLTTFGDNNTLSDSGDLSGLCSLRREFQEVFVPEGAPGQVPCSATRALGSLVVFARHNGYAPHLERNPKRQQRHRTPLGQRSRFLNTLLARAKGIQ</sequence>
<evidence type="ECO:0000313" key="3">
    <source>
        <dbReference type="Proteomes" id="UP000283509"/>
    </source>
</evidence>
<keyword evidence="1" id="KW-0812">Transmembrane</keyword>
<feature type="transmembrane region" description="Helical" evidence="1">
    <location>
        <begin position="20"/>
        <end position="37"/>
    </location>
</feature>
<dbReference type="EMBL" id="QCYY01002694">
    <property type="protein sequence ID" value="ROT68306.1"/>
    <property type="molecule type" value="Genomic_DNA"/>
</dbReference>
<reference evidence="2 3" key="1">
    <citation type="submission" date="2018-04" db="EMBL/GenBank/DDBJ databases">
        <authorList>
            <person name="Zhang X."/>
            <person name="Yuan J."/>
            <person name="Li F."/>
            <person name="Xiang J."/>
        </authorList>
    </citation>
    <scope>NUCLEOTIDE SEQUENCE [LARGE SCALE GENOMIC DNA]</scope>
    <source>
        <tissue evidence="2">Muscle</tissue>
    </source>
</reference>
<evidence type="ECO:0000313" key="2">
    <source>
        <dbReference type="EMBL" id="ROT68306.1"/>
    </source>
</evidence>
<dbReference type="OrthoDB" id="6357280at2759"/>
<proteinExistence type="predicted"/>
<evidence type="ECO:0000256" key="1">
    <source>
        <dbReference type="SAM" id="Phobius"/>
    </source>
</evidence>
<name>A0A423SVM1_PENVA</name>
<keyword evidence="1" id="KW-1133">Transmembrane helix</keyword>
<reference evidence="2 3" key="2">
    <citation type="submission" date="2019-01" db="EMBL/GenBank/DDBJ databases">
        <title>The decoding of complex shrimp genome reveals the adaptation for benthos swimmer, frequently molting mechanism and breeding impact on genome.</title>
        <authorList>
            <person name="Sun Y."/>
            <person name="Gao Y."/>
            <person name="Yu Y."/>
        </authorList>
    </citation>
    <scope>NUCLEOTIDE SEQUENCE [LARGE SCALE GENOMIC DNA]</scope>
    <source>
        <tissue evidence="2">Muscle</tissue>
    </source>
</reference>
<keyword evidence="3" id="KW-1185">Reference proteome</keyword>
<gene>
    <name evidence="2" type="ORF">C7M84_013562</name>
</gene>
<dbReference type="AlphaFoldDB" id="A0A423SVM1"/>